<proteinExistence type="predicted"/>
<gene>
    <name evidence="2" type="ORF">GCM10011585_29660</name>
</gene>
<evidence type="ECO:0000256" key="1">
    <source>
        <dbReference type="SAM" id="MobiDB-lite"/>
    </source>
</evidence>
<dbReference type="Proteomes" id="UP000647241">
    <property type="component" value="Unassembled WGS sequence"/>
</dbReference>
<name>A0A917HNE5_9BACT</name>
<sequence length="282" mass="30534">MTEPAAKHNEPIVTTEQDAKKERERSKIEFPYTALDLAVILAKAVHDAGNSCDWAQLGAKLDMAADGGGFRQRLMAAKTFGLITYTSRSVTLTTLGIQINDPDQLAAAKVEAFLSVPLYKSVYEQFRNGTLPGADGLENAMVGLGVAKKQKDKARQTFQRSATEAGFFGYGPNRLVMPTVKQLKKTESKPQDANDGDDQEELERGRRGGGGGGNEPPKYHPFIVGLLDTLPPTSTAKTEWTLQGRQDWLQTAAGIFNLIYKTSADDKGTVTVSVDAPKNSAN</sequence>
<organism evidence="2 3">
    <name type="scientific">Edaphobacter dinghuensis</name>
    <dbReference type="NCBI Taxonomy" id="1560005"/>
    <lineage>
        <taxon>Bacteria</taxon>
        <taxon>Pseudomonadati</taxon>
        <taxon>Acidobacteriota</taxon>
        <taxon>Terriglobia</taxon>
        <taxon>Terriglobales</taxon>
        <taxon>Acidobacteriaceae</taxon>
        <taxon>Edaphobacter</taxon>
    </lineage>
</organism>
<dbReference type="AlphaFoldDB" id="A0A917HNE5"/>
<evidence type="ECO:0000313" key="3">
    <source>
        <dbReference type="Proteomes" id="UP000647241"/>
    </source>
</evidence>
<dbReference type="RefSeq" id="WP_188554952.1">
    <property type="nucleotide sequence ID" value="NZ_BMGT01000003.1"/>
</dbReference>
<keyword evidence="3" id="KW-1185">Reference proteome</keyword>
<feature type="compositionally biased region" description="Basic and acidic residues" evidence="1">
    <location>
        <begin position="1"/>
        <end position="10"/>
    </location>
</feature>
<feature type="region of interest" description="Disordered" evidence="1">
    <location>
        <begin position="182"/>
        <end position="221"/>
    </location>
</feature>
<dbReference type="EMBL" id="BMGT01000003">
    <property type="protein sequence ID" value="GGG83990.1"/>
    <property type="molecule type" value="Genomic_DNA"/>
</dbReference>
<protein>
    <submittedName>
        <fullName evidence="2">Uncharacterized protein</fullName>
    </submittedName>
</protein>
<reference evidence="2" key="1">
    <citation type="journal article" date="2014" name="Int. J. Syst. Evol. Microbiol.">
        <title>Complete genome sequence of Corynebacterium casei LMG S-19264T (=DSM 44701T), isolated from a smear-ripened cheese.</title>
        <authorList>
            <consortium name="US DOE Joint Genome Institute (JGI-PGF)"/>
            <person name="Walter F."/>
            <person name="Albersmeier A."/>
            <person name="Kalinowski J."/>
            <person name="Ruckert C."/>
        </authorList>
    </citation>
    <scope>NUCLEOTIDE SEQUENCE</scope>
    <source>
        <strain evidence="2">CGMCC 1.12997</strain>
    </source>
</reference>
<feature type="region of interest" description="Disordered" evidence="1">
    <location>
        <begin position="1"/>
        <end position="24"/>
    </location>
</feature>
<comment type="caution">
    <text evidence="2">The sequence shown here is derived from an EMBL/GenBank/DDBJ whole genome shotgun (WGS) entry which is preliminary data.</text>
</comment>
<accession>A0A917HNE5</accession>
<evidence type="ECO:0000313" key="2">
    <source>
        <dbReference type="EMBL" id="GGG83990.1"/>
    </source>
</evidence>
<reference evidence="2" key="2">
    <citation type="submission" date="2020-09" db="EMBL/GenBank/DDBJ databases">
        <authorList>
            <person name="Sun Q."/>
            <person name="Zhou Y."/>
        </authorList>
    </citation>
    <scope>NUCLEOTIDE SEQUENCE</scope>
    <source>
        <strain evidence="2">CGMCC 1.12997</strain>
    </source>
</reference>